<protein>
    <recommendedName>
        <fullName evidence="5">YkgJ family cysteine cluster protein</fullName>
    </recommendedName>
</protein>
<gene>
    <name evidence="2" type="ORF">PSECIP111854_04044</name>
    <name evidence="1" type="ORF">PSECIP111951_02659</name>
</gene>
<dbReference type="EMBL" id="CAMAPD010000012">
    <property type="protein sequence ID" value="CAH9062275.1"/>
    <property type="molecule type" value="Genomic_DNA"/>
</dbReference>
<dbReference type="InterPro" id="IPR052572">
    <property type="entry name" value="UPF0153_domain"/>
</dbReference>
<organism evidence="2 3">
    <name type="scientific">Pseudoalteromonas holothuriae</name>
    <dbReference type="NCBI Taxonomy" id="2963714"/>
    <lineage>
        <taxon>Bacteria</taxon>
        <taxon>Pseudomonadati</taxon>
        <taxon>Pseudomonadota</taxon>
        <taxon>Gammaproteobacteria</taxon>
        <taxon>Alteromonadales</taxon>
        <taxon>Pseudoalteromonadaceae</taxon>
        <taxon>Pseudoalteromonas</taxon>
    </lineage>
</organism>
<dbReference type="PANTHER" id="PTHR36931:SF1">
    <property type="entry name" value="UPF0153 PROTEIN YEIW"/>
    <property type="match status" value="1"/>
</dbReference>
<keyword evidence="3" id="KW-1185">Reference proteome</keyword>
<sequence>MTNLTPFLKYLAELHKPVKLSRFITWGVENMECRLHCGACCIAPSISSSFPLHPNGKEAGERCKNLTDDNLCKLFGKPERPKVCHDFKATEWVCGSTAIEAIAILNELETLTR</sequence>
<dbReference type="Proteomes" id="UP001152467">
    <property type="component" value="Unassembled WGS sequence"/>
</dbReference>
<dbReference type="EMBL" id="CAMAPC010000031">
    <property type="protein sequence ID" value="CAH9067203.1"/>
    <property type="molecule type" value="Genomic_DNA"/>
</dbReference>
<dbReference type="Proteomes" id="UP001152485">
    <property type="component" value="Unassembled WGS sequence"/>
</dbReference>
<dbReference type="AlphaFoldDB" id="A0A9W4R5P7"/>
<accession>A0A9W4R5P7</accession>
<evidence type="ECO:0000313" key="4">
    <source>
        <dbReference type="Proteomes" id="UP001152485"/>
    </source>
</evidence>
<dbReference type="PANTHER" id="PTHR36931">
    <property type="entry name" value="UPF0153 PROTEIN YEIW"/>
    <property type="match status" value="1"/>
</dbReference>
<evidence type="ECO:0000313" key="3">
    <source>
        <dbReference type="Proteomes" id="UP001152467"/>
    </source>
</evidence>
<proteinExistence type="predicted"/>
<reference evidence="2 4" key="1">
    <citation type="submission" date="2022-07" db="EMBL/GenBank/DDBJ databases">
        <authorList>
            <person name="Criscuolo A."/>
        </authorList>
    </citation>
    <scope>NUCLEOTIDE SEQUENCE</scope>
    <source>
        <strain evidence="4">CIP 111951</strain>
        <strain evidence="2">CIP111854</strain>
        <strain evidence="1">CIP111951</strain>
    </source>
</reference>
<evidence type="ECO:0008006" key="5">
    <source>
        <dbReference type="Google" id="ProtNLM"/>
    </source>
</evidence>
<evidence type="ECO:0000313" key="2">
    <source>
        <dbReference type="EMBL" id="CAH9067203.1"/>
    </source>
</evidence>
<name>A0A9W4R5P7_9GAMM</name>
<evidence type="ECO:0000313" key="1">
    <source>
        <dbReference type="EMBL" id="CAH9062275.1"/>
    </source>
</evidence>
<comment type="caution">
    <text evidence="2">The sequence shown here is derived from an EMBL/GenBank/DDBJ whole genome shotgun (WGS) entry which is preliminary data.</text>
</comment>